<dbReference type="EMBL" id="OZ034825">
    <property type="protein sequence ID" value="CAL1680450.1"/>
    <property type="molecule type" value="Genomic_DNA"/>
</dbReference>
<evidence type="ECO:0000313" key="1">
    <source>
        <dbReference type="EMBL" id="CAL1680450.1"/>
    </source>
</evidence>
<name>A0AAV2NL66_9HYME</name>
<reference evidence="1" key="1">
    <citation type="submission" date="2024-04" db="EMBL/GenBank/DDBJ databases">
        <authorList>
            <consortium name="Molecular Ecology Group"/>
        </authorList>
    </citation>
    <scope>NUCLEOTIDE SEQUENCE</scope>
</reference>
<evidence type="ECO:0000313" key="2">
    <source>
        <dbReference type="Proteomes" id="UP001497644"/>
    </source>
</evidence>
<keyword evidence="2" id="KW-1185">Reference proteome</keyword>
<accession>A0AAV2NL66</accession>
<sequence length="82" mass="9208">MRESDVMFSPCETSHGQKVVQGITWVVRYQLRSFPNAARFPALSYDDVLALFSRGHGAGESEREGEWFAIGTREMANRAVVT</sequence>
<organism evidence="1 2">
    <name type="scientific">Lasius platythorax</name>
    <dbReference type="NCBI Taxonomy" id="488582"/>
    <lineage>
        <taxon>Eukaryota</taxon>
        <taxon>Metazoa</taxon>
        <taxon>Ecdysozoa</taxon>
        <taxon>Arthropoda</taxon>
        <taxon>Hexapoda</taxon>
        <taxon>Insecta</taxon>
        <taxon>Pterygota</taxon>
        <taxon>Neoptera</taxon>
        <taxon>Endopterygota</taxon>
        <taxon>Hymenoptera</taxon>
        <taxon>Apocrita</taxon>
        <taxon>Aculeata</taxon>
        <taxon>Formicoidea</taxon>
        <taxon>Formicidae</taxon>
        <taxon>Formicinae</taxon>
        <taxon>Lasius</taxon>
        <taxon>Lasius</taxon>
    </lineage>
</organism>
<proteinExistence type="predicted"/>
<dbReference type="Proteomes" id="UP001497644">
    <property type="component" value="Chromosome 2"/>
</dbReference>
<dbReference type="AlphaFoldDB" id="A0AAV2NL66"/>
<gene>
    <name evidence="1" type="ORF">LPLAT_LOCUS6463</name>
</gene>
<protein>
    <submittedName>
        <fullName evidence="1">Uncharacterized protein</fullName>
    </submittedName>
</protein>